<feature type="coiled-coil region" evidence="1">
    <location>
        <begin position="287"/>
        <end position="379"/>
    </location>
</feature>
<dbReference type="OrthoDB" id="6155371at2759"/>
<sequence length="531" mass="61369">MPSSLTFKLIATPVTIWPLKEISGRLCLYFQSVILNVDDSNQLLIMIKGQRVKVYLSNKVSKHLISPDVAASIQECLTYALQKVLHFYHDCFGKRLFQVNASSFFDTEVGMLCKKENCLVPLNVAKEKDMVVQKRSGTRIGMLLVLGLPLEALSLHPNDKHIVRLVEQIGITIFDQFIINLGLTREEWENVEYQYGQTGKLGVQIMAMHECEKKMQKLFQTMSLSDLLDALKEIDRPHSLCQIVREETKLMGNIEIDTQFTDIIMASPSNTTMEDLKTLILAVDSKVNKFNEKLDTIENKFSNLVQEVKQDVKQVKLEVSETGQALKELRQDHDELQRGVEAMELNVQSLEVEKFESMRQSFETDMKNYLKEKQLLLEKHDRKYNALVYGMPEKSDENIWKVIDDLMINYLKMEKPKAESFPFANAHRIPARQNSGEKKRPNPIIIRFIHYADKELFLSHGSHLAGKNIRIVDDLPPCMKEARNELAKIAYKIRSDEKLKTRIRHLGVTVILETRTSSRDQWHIRKQFRCC</sequence>
<evidence type="ECO:0000313" key="3">
    <source>
        <dbReference type="Proteomes" id="UP000683360"/>
    </source>
</evidence>
<gene>
    <name evidence="2" type="ORF">MEDL_65819</name>
</gene>
<dbReference type="Gene3D" id="3.30.70.1820">
    <property type="entry name" value="L1 transposable element, RRM domain"/>
    <property type="match status" value="1"/>
</dbReference>
<organism evidence="2 3">
    <name type="scientific">Mytilus edulis</name>
    <name type="common">Blue mussel</name>
    <dbReference type="NCBI Taxonomy" id="6550"/>
    <lineage>
        <taxon>Eukaryota</taxon>
        <taxon>Metazoa</taxon>
        <taxon>Spiralia</taxon>
        <taxon>Lophotrochozoa</taxon>
        <taxon>Mollusca</taxon>
        <taxon>Bivalvia</taxon>
        <taxon>Autobranchia</taxon>
        <taxon>Pteriomorphia</taxon>
        <taxon>Mytilida</taxon>
        <taxon>Mytiloidea</taxon>
        <taxon>Mytilidae</taxon>
        <taxon>Mytilinae</taxon>
        <taxon>Mytilus</taxon>
    </lineage>
</organism>
<name>A0A8S3VHL8_MYTED</name>
<protein>
    <submittedName>
        <fullName evidence="2">Uncharacterized protein</fullName>
    </submittedName>
</protein>
<reference evidence="2" key="1">
    <citation type="submission" date="2021-03" db="EMBL/GenBank/DDBJ databases">
        <authorList>
            <person name="Bekaert M."/>
        </authorList>
    </citation>
    <scope>NUCLEOTIDE SEQUENCE</scope>
</reference>
<proteinExistence type="predicted"/>
<comment type="caution">
    <text evidence="2">The sequence shown here is derived from an EMBL/GenBank/DDBJ whole genome shotgun (WGS) entry which is preliminary data.</text>
</comment>
<keyword evidence="1" id="KW-0175">Coiled coil</keyword>
<evidence type="ECO:0000313" key="2">
    <source>
        <dbReference type="EMBL" id="CAG2254326.1"/>
    </source>
</evidence>
<accession>A0A8S3VHL8</accession>
<dbReference type="Proteomes" id="UP000683360">
    <property type="component" value="Unassembled WGS sequence"/>
</dbReference>
<dbReference type="EMBL" id="CAJPWZ010003239">
    <property type="protein sequence ID" value="CAG2254326.1"/>
    <property type="molecule type" value="Genomic_DNA"/>
</dbReference>
<dbReference type="AlphaFoldDB" id="A0A8S3VHL8"/>
<evidence type="ECO:0000256" key="1">
    <source>
        <dbReference type="SAM" id="Coils"/>
    </source>
</evidence>
<keyword evidence="3" id="KW-1185">Reference proteome</keyword>